<dbReference type="Proteomes" id="UP000249661">
    <property type="component" value="Unassembled WGS sequence"/>
</dbReference>
<dbReference type="EMBL" id="KZ824945">
    <property type="protein sequence ID" value="RAH72146.1"/>
    <property type="molecule type" value="Genomic_DNA"/>
</dbReference>
<organism evidence="1 2">
    <name type="scientific">Aspergillus aculeatinus CBS 121060</name>
    <dbReference type="NCBI Taxonomy" id="1448322"/>
    <lineage>
        <taxon>Eukaryota</taxon>
        <taxon>Fungi</taxon>
        <taxon>Dikarya</taxon>
        <taxon>Ascomycota</taxon>
        <taxon>Pezizomycotina</taxon>
        <taxon>Eurotiomycetes</taxon>
        <taxon>Eurotiomycetidae</taxon>
        <taxon>Eurotiales</taxon>
        <taxon>Aspergillaceae</taxon>
        <taxon>Aspergillus</taxon>
        <taxon>Aspergillus subgen. Circumdati</taxon>
    </lineage>
</organism>
<evidence type="ECO:0000313" key="1">
    <source>
        <dbReference type="EMBL" id="RAH72146.1"/>
    </source>
</evidence>
<keyword evidence="2" id="KW-1185">Reference proteome</keyword>
<gene>
    <name evidence="1" type="ORF">BO66DRAFT_469869</name>
</gene>
<reference evidence="1" key="1">
    <citation type="submission" date="2018-02" db="EMBL/GenBank/DDBJ databases">
        <title>The genomes of Aspergillus section Nigri reveals drivers in fungal speciation.</title>
        <authorList>
            <consortium name="DOE Joint Genome Institute"/>
            <person name="Vesth T.C."/>
            <person name="Nybo J."/>
            <person name="Theobald S."/>
            <person name="Brandl J."/>
            <person name="Frisvad J.C."/>
            <person name="Nielsen K.F."/>
            <person name="Lyhne E.K."/>
            <person name="Kogle M.E."/>
            <person name="Kuo A."/>
            <person name="Riley R."/>
            <person name="Clum A."/>
            <person name="Nolan M."/>
            <person name="Lipzen A."/>
            <person name="Salamov A."/>
            <person name="Henrissat B."/>
            <person name="Wiebenga A."/>
            <person name="De vries R.P."/>
            <person name="Grigoriev I.V."/>
            <person name="Mortensen U.H."/>
            <person name="Andersen M.R."/>
            <person name="Baker S.E."/>
        </authorList>
    </citation>
    <scope>NUCLEOTIDE SEQUENCE</scope>
    <source>
        <strain evidence="1">CBS 121060</strain>
    </source>
</reference>
<name>A0ACD1HFK3_9EURO</name>
<accession>A0ACD1HFK3</accession>
<protein>
    <submittedName>
        <fullName evidence="1">Uncharacterized protein</fullName>
    </submittedName>
</protein>
<sequence>MATESTQTTEGGNTMPSDQVSSNTSRPVTSHRRQPSQGWFTAEHEPDGGSYPKSVKDQSIPLVPYIPERPHGNRTSRSGSTNTKGRGKMHPEEVMGRTDRLPTLQPSLWSEENEPPQATGIKRHRGDGPKPPVSESQASPLSRSNTRRSTADPGQSLASDRSPLQMLEVSLKEKKRARVLEAEMKLKERMQREADGREPASSQPPNRADTRVAGREDAPRAMSGQAPRHSQPAAPGTKRPEHRRLASEPRAEYGPLEQNPYEKPRPSRTRAPSLQDPAAYAVDGGPYASTRQSSAAVLDRGTAPRRTVTVSHRPAGPPMGPRAMNTGSHQDSRAYASAAFDSTPPKQDKMAPYGRKNVPSQMESSKPGPGPGPQAQHESVAQKGRPLPQVGPAAGPPQPKTTFPQSNANNLAGVAPELSIPLGADMSADLSRETFGTETSAPSKPKVSFNVPPPTPPPLSEWKTAQVARLGASDFDFQRLDADRSKAWWEGATSNNRRRSRALPSDFPQRTPAQKSAGSKRFQPPIFLKCGPLLRYGGLRRVRIDGPNGPFNKETWRGSILIVTQDSRSSYEPSPTLRLFPQPMDLLPPPPVQVDGEEARLAPEYVDPTAGLMKLGRDGRALYVKPVDHIDEETDLSVIENDDGLFEMSPSMVDYSSEGVKQPVPANRLHSMDGEVAGSYTEVTGARLYADPGRDVTFWRFNIEVELGPTQQRIAYRLNQGPAIGFWVPARGQSMNIVFHTGNGFSAAVNPNKLCGPDPLWRDILTEHQTQPFHVMIGGGDQIFNDKVIAETAHFQEWVKIKSLGEKYDASFTAEFRAELEDFYLGNYSAWFSQGLFSLAGSQIPMVNMWNDHEIIEGFGSYPEEFMNCAVISGLGNIAFKYYLLFQHHSVPEETEAEEPSWLLGAQPGPYINQKSRHLFMSLGDGVSFLGLDCRTERMTDEILSEQTCDLIWDRCHREITRGETKHLIVSLGIPIAYPRVAMVKNILNSRKSLGKAGLFGGLVNKNGGKVEIFDDHWTAKHHKSERTYLIEDLQDLAAEKSVRVTILSGDVHLAAVGQFYSNPKLSIPRDKDYRYMANVISSAIADLPETEMISDMLNKRNRVHHMDTNTDEDMVPLFTHDVNNKPRNNKRLLPRRNWCSIRQYQPGSTPPGTPRFALRPGAEEPRPRKLKRTLSLTRGDKPPSGGLFRRLSGRGPPPTKEFNLGEAPIGRRMSMDGPFTSAETGDGFQPGFLQRRATNASQTMGSRAGGGLDGPSHMEEGLAITLNLELNPKDPAGITTPYKLLVPALRYEGMDFDLPAAPVAKGWKKWLGVRGAKRERLPAEDTEVEDDYDDGMSDEEDEEDEGGYDNPREVYGGGVGEGGSSRMAPAGLVGASVDDMEGEEEGEREETTPSKRKKWFGRSK</sequence>
<evidence type="ECO:0000313" key="2">
    <source>
        <dbReference type="Proteomes" id="UP000249661"/>
    </source>
</evidence>
<proteinExistence type="predicted"/>